<sequence>MRLEEELAEAMEAHVAGVRATPAMGGAIRRRHRSHRLRFRTAGVALATAAVAGAVPVYLSLNAGPPATVSGPAAQSGQGTAVAVVPDVAVPEVVGMQTQEALAVLEAAGFKAQIEGDGGDGGLVVQQTPAAGEKVAPGHVVVLTSAPPSPTADPKPTEDAGRGGEDRPSIPDDLGDLGDGRRFGGVEFTYLPAGLQWGEGSVKDGFGKTSYSTWWQEDGLEPGMYSVQAVVYRGQAATELGRRMKGYRDQGARPVEIGGERVYIVRAGEDVGQIEEEGTPTAVWTESPGLAVEVMMSPDYYARLGQEKAGAELKRIVEGVVPGR</sequence>
<keyword evidence="2" id="KW-1133">Transmembrane helix</keyword>
<proteinExistence type="predicted"/>
<dbReference type="AlphaFoldDB" id="A0A8J3WKZ8"/>
<evidence type="ECO:0000256" key="2">
    <source>
        <dbReference type="SAM" id="Phobius"/>
    </source>
</evidence>
<keyword evidence="5" id="KW-1185">Reference proteome</keyword>
<protein>
    <recommendedName>
        <fullName evidence="3">PASTA domain-containing protein</fullName>
    </recommendedName>
</protein>
<dbReference type="CDD" id="cd06577">
    <property type="entry name" value="PASTA_pknB"/>
    <property type="match status" value="1"/>
</dbReference>
<evidence type="ECO:0000313" key="4">
    <source>
        <dbReference type="EMBL" id="GIH91336.1"/>
    </source>
</evidence>
<dbReference type="InterPro" id="IPR005543">
    <property type="entry name" value="PASTA_dom"/>
</dbReference>
<dbReference type="Pfam" id="PF03793">
    <property type="entry name" value="PASTA"/>
    <property type="match status" value="1"/>
</dbReference>
<evidence type="ECO:0000313" key="5">
    <source>
        <dbReference type="Proteomes" id="UP000619788"/>
    </source>
</evidence>
<dbReference type="SMART" id="SM00740">
    <property type="entry name" value="PASTA"/>
    <property type="match status" value="1"/>
</dbReference>
<evidence type="ECO:0000259" key="3">
    <source>
        <dbReference type="PROSITE" id="PS51178"/>
    </source>
</evidence>
<comment type="caution">
    <text evidence="4">The sequence shown here is derived from an EMBL/GenBank/DDBJ whole genome shotgun (WGS) entry which is preliminary data.</text>
</comment>
<feature type="transmembrane region" description="Helical" evidence="2">
    <location>
        <begin position="39"/>
        <end position="59"/>
    </location>
</feature>
<feature type="domain" description="PASTA" evidence="3">
    <location>
        <begin position="84"/>
        <end position="147"/>
    </location>
</feature>
<dbReference type="RefSeq" id="WP_204063628.1">
    <property type="nucleotide sequence ID" value="NZ_BOOJ01000018.1"/>
</dbReference>
<dbReference type="SUPFAM" id="SSF54184">
    <property type="entry name" value="Penicillin-binding protein 2x (pbp-2x), c-terminal domain"/>
    <property type="match status" value="1"/>
</dbReference>
<dbReference type="Proteomes" id="UP000619788">
    <property type="component" value="Unassembled WGS sequence"/>
</dbReference>
<evidence type="ECO:0000256" key="1">
    <source>
        <dbReference type="SAM" id="MobiDB-lite"/>
    </source>
</evidence>
<accession>A0A8J3WKZ8</accession>
<dbReference type="EMBL" id="BOOJ01000018">
    <property type="protein sequence ID" value="GIH91336.1"/>
    <property type="molecule type" value="Genomic_DNA"/>
</dbReference>
<name>A0A8J3WKZ8_9ACTN</name>
<keyword evidence="2" id="KW-0472">Membrane</keyword>
<dbReference type="PROSITE" id="PS51178">
    <property type="entry name" value="PASTA"/>
    <property type="match status" value="1"/>
</dbReference>
<feature type="compositionally biased region" description="Basic and acidic residues" evidence="1">
    <location>
        <begin position="155"/>
        <end position="170"/>
    </location>
</feature>
<reference evidence="4 5" key="1">
    <citation type="submission" date="2021-01" db="EMBL/GenBank/DDBJ databases">
        <title>Whole genome shotgun sequence of Planobispora siamensis NBRC 107568.</title>
        <authorList>
            <person name="Komaki H."/>
            <person name="Tamura T."/>
        </authorList>
    </citation>
    <scope>NUCLEOTIDE SEQUENCE [LARGE SCALE GENOMIC DNA]</scope>
    <source>
        <strain evidence="4 5">NBRC 107568</strain>
    </source>
</reference>
<gene>
    <name evidence="4" type="ORF">Psi01_19660</name>
</gene>
<dbReference type="Gene3D" id="3.30.10.20">
    <property type="match status" value="1"/>
</dbReference>
<feature type="region of interest" description="Disordered" evidence="1">
    <location>
        <begin position="144"/>
        <end position="178"/>
    </location>
</feature>
<organism evidence="4 5">
    <name type="scientific">Planobispora siamensis</name>
    <dbReference type="NCBI Taxonomy" id="936338"/>
    <lineage>
        <taxon>Bacteria</taxon>
        <taxon>Bacillati</taxon>
        <taxon>Actinomycetota</taxon>
        <taxon>Actinomycetes</taxon>
        <taxon>Streptosporangiales</taxon>
        <taxon>Streptosporangiaceae</taxon>
        <taxon>Planobispora</taxon>
    </lineage>
</organism>
<keyword evidence="2" id="KW-0812">Transmembrane</keyword>